<reference evidence="4" key="1">
    <citation type="journal article" date="2023" name="IMA Fungus">
        <title>Comparative genomic study of the Penicillium genus elucidates a diverse pangenome and 15 lateral gene transfer events.</title>
        <authorList>
            <person name="Petersen C."/>
            <person name="Sorensen T."/>
            <person name="Nielsen M.R."/>
            <person name="Sondergaard T.E."/>
            <person name="Sorensen J.L."/>
            <person name="Fitzpatrick D.A."/>
            <person name="Frisvad J.C."/>
            <person name="Nielsen K.L."/>
        </authorList>
    </citation>
    <scope>NUCLEOTIDE SEQUENCE</scope>
    <source>
        <strain evidence="4">IBT 17514</strain>
    </source>
</reference>
<dbReference type="Pfam" id="PF07687">
    <property type="entry name" value="M20_dimer"/>
    <property type="match status" value="1"/>
</dbReference>
<dbReference type="InterPro" id="IPR017439">
    <property type="entry name" value="Amidohydrolase"/>
</dbReference>
<evidence type="ECO:0000313" key="4">
    <source>
        <dbReference type="EMBL" id="KAJ5709243.1"/>
    </source>
</evidence>
<evidence type="ECO:0000313" key="5">
    <source>
        <dbReference type="Proteomes" id="UP001215712"/>
    </source>
</evidence>
<dbReference type="InterPro" id="IPR011650">
    <property type="entry name" value="Peptidase_M20_dimer"/>
</dbReference>
<dbReference type="AlphaFoldDB" id="A0AAD6HD98"/>
<comment type="similarity">
    <text evidence="1 2">Belongs to the peptidase M20A family.</text>
</comment>
<dbReference type="GO" id="GO:0016805">
    <property type="term" value="F:dipeptidase activity"/>
    <property type="evidence" value="ECO:0007669"/>
    <property type="project" value="InterPro"/>
</dbReference>
<dbReference type="InterPro" id="IPR052030">
    <property type="entry name" value="Peptidase_M20/M20A_hydrolases"/>
</dbReference>
<dbReference type="PANTHER" id="PTHR30575:SF0">
    <property type="entry name" value="XAA-ARG DIPEPTIDASE"/>
    <property type="match status" value="1"/>
</dbReference>
<dbReference type="PANTHER" id="PTHR30575">
    <property type="entry name" value="PEPTIDASE M20"/>
    <property type="match status" value="1"/>
</dbReference>
<dbReference type="InterPro" id="IPR002933">
    <property type="entry name" value="Peptidase_M20"/>
</dbReference>
<accession>A0AAD6HD98</accession>
<gene>
    <name evidence="4" type="ORF">N7493_010577</name>
</gene>
<dbReference type="SUPFAM" id="SSF53187">
    <property type="entry name" value="Zn-dependent exopeptidases"/>
    <property type="match status" value="1"/>
</dbReference>
<dbReference type="PIRSF" id="PIRSF037226">
    <property type="entry name" value="Amidohydrolase_ACY1L2_prd"/>
    <property type="match status" value="1"/>
</dbReference>
<feature type="domain" description="Peptidase M20 dimerisation" evidence="3">
    <location>
        <begin position="181"/>
        <end position="270"/>
    </location>
</feature>
<dbReference type="Gene3D" id="3.40.630.10">
    <property type="entry name" value="Zn peptidases"/>
    <property type="match status" value="1"/>
</dbReference>
<reference evidence="4" key="2">
    <citation type="submission" date="2023-01" db="EMBL/GenBank/DDBJ databases">
        <authorList>
            <person name="Petersen C."/>
        </authorList>
    </citation>
    <scope>NUCLEOTIDE SEQUENCE</scope>
    <source>
        <strain evidence="4">IBT 17514</strain>
    </source>
</reference>
<sequence length="400" mass="42978">MDLDKLQGLIGIFARTHEKDLWRVNKHIHENPEPHYEETQAHDTICDLLEDSGFNVTRHAYGLSTAFEAEYGLGGGLVSYNAEYDALPCESEGYHHACGHNLIATSSIAAFLFTVDIIKATGIQGRVRLLGTPAEESGGGKIDLIEAGAYRGVDASLMAHPYADMEFGEGVSCPQTLAINSVKVNFRGKEAHAAASPWDGINALDAVVAAYNNISMLRQQLPLTQRVHGIISNGGERPNVIPGLTTMEVHARAATDAELKILCKKLEDCILAGAQASGCQVECSWDRAYKNLQNSETIAEVFTKSMQVIGRDFKSKSDGNIGGSTDQGNVTHEIPGIHPLFLIPTPEGSGPHTPGFAAAAGTYGSFLCALDVGKGLAVAGYQLLADPDLRQKAWDEHLRK</sequence>
<comment type="caution">
    <text evidence="4">The sequence shown here is derived from an EMBL/GenBank/DDBJ whole genome shotgun (WGS) entry which is preliminary data.</text>
</comment>
<dbReference type="EMBL" id="JAQJAN010000019">
    <property type="protein sequence ID" value="KAJ5709243.1"/>
    <property type="molecule type" value="Genomic_DNA"/>
</dbReference>
<name>A0AAD6HD98_9EURO</name>
<protein>
    <recommendedName>
        <fullName evidence="2">Peptidase M20 domain-containing protein 2</fullName>
    </recommendedName>
</protein>
<keyword evidence="5" id="KW-1185">Reference proteome</keyword>
<organism evidence="4 5">
    <name type="scientific">Penicillium malachiteum</name>
    <dbReference type="NCBI Taxonomy" id="1324776"/>
    <lineage>
        <taxon>Eukaryota</taxon>
        <taxon>Fungi</taxon>
        <taxon>Dikarya</taxon>
        <taxon>Ascomycota</taxon>
        <taxon>Pezizomycotina</taxon>
        <taxon>Eurotiomycetes</taxon>
        <taxon>Eurotiomycetidae</taxon>
        <taxon>Eurotiales</taxon>
        <taxon>Aspergillaceae</taxon>
        <taxon>Penicillium</taxon>
    </lineage>
</organism>
<proteinExistence type="inferred from homology"/>
<dbReference type="SUPFAM" id="SSF55031">
    <property type="entry name" value="Bacterial exopeptidase dimerisation domain"/>
    <property type="match status" value="1"/>
</dbReference>
<dbReference type="Gene3D" id="3.30.70.360">
    <property type="match status" value="1"/>
</dbReference>
<dbReference type="FunFam" id="3.30.70.360:FF:000004">
    <property type="entry name" value="Peptidase M20 domain-containing protein 2"/>
    <property type="match status" value="1"/>
</dbReference>
<dbReference type="NCBIfam" id="TIGR01891">
    <property type="entry name" value="amidohydrolases"/>
    <property type="match status" value="1"/>
</dbReference>
<dbReference type="Proteomes" id="UP001215712">
    <property type="component" value="Unassembled WGS sequence"/>
</dbReference>
<dbReference type="CDD" id="cd05672">
    <property type="entry name" value="M20_ACY1L2-like"/>
    <property type="match status" value="1"/>
</dbReference>
<dbReference type="Pfam" id="PF01546">
    <property type="entry name" value="Peptidase_M20"/>
    <property type="match status" value="1"/>
</dbReference>
<dbReference type="InterPro" id="IPR036264">
    <property type="entry name" value="Bact_exopeptidase_dim_dom"/>
</dbReference>
<evidence type="ECO:0000256" key="1">
    <source>
        <dbReference type="ARBA" id="ARBA00006247"/>
    </source>
</evidence>
<evidence type="ECO:0000259" key="3">
    <source>
        <dbReference type="Pfam" id="PF07687"/>
    </source>
</evidence>
<evidence type="ECO:0000256" key="2">
    <source>
        <dbReference type="PIRNR" id="PIRNR037226"/>
    </source>
</evidence>
<dbReference type="InterPro" id="IPR017144">
    <property type="entry name" value="Xaa-Arg_dipeptidase"/>
</dbReference>